<reference evidence="8" key="1">
    <citation type="submission" date="2023-04" db="EMBL/GenBank/DDBJ databases">
        <title>Black Yeasts Isolated from many extreme environments.</title>
        <authorList>
            <person name="Coleine C."/>
            <person name="Stajich J.E."/>
            <person name="Selbmann L."/>
        </authorList>
    </citation>
    <scope>NUCLEOTIDE SEQUENCE</scope>
    <source>
        <strain evidence="8">CCFEE 5312</strain>
    </source>
</reference>
<dbReference type="GO" id="GO:0071949">
    <property type="term" value="F:FAD binding"/>
    <property type="evidence" value="ECO:0007669"/>
    <property type="project" value="TreeGrafter"/>
</dbReference>
<dbReference type="EC" id="1.5.5.2" evidence="2 5"/>
<evidence type="ECO:0000313" key="8">
    <source>
        <dbReference type="EMBL" id="KAK3053031.1"/>
    </source>
</evidence>
<evidence type="ECO:0000256" key="2">
    <source>
        <dbReference type="ARBA" id="ARBA00012695"/>
    </source>
</evidence>
<dbReference type="Gene3D" id="3.20.20.220">
    <property type="match status" value="1"/>
</dbReference>
<proteinExistence type="inferred from homology"/>
<dbReference type="EMBL" id="JAWDJX010000018">
    <property type="protein sequence ID" value="KAK3053031.1"/>
    <property type="molecule type" value="Genomic_DNA"/>
</dbReference>
<feature type="compositionally biased region" description="Low complexity" evidence="6">
    <location>
        <begin position="124"/>
        <end position="139"/>
    </location>
</feature>
<sequence length="559" mass="62258">MRRQSSPWLRWSVVGIDPTFTGLGTQLVHTTPDAAETAWVTRQRNAELDCSVNLIDTKAEGGDFPFITMKPCLRVPAPDAVLVSIFKQQRSPAYCTYLLRDGGRRHSSRRSIQTSAPKARPVALPAASLSTSSSPSTSSQQHETAEHSMSTLALLPLSQVLRTYFITSVSSSPVLLEASTSILRRMLNSRNPLLRIDTNPLMRGLLWNTFYKQFCAGETETQVSKTCQELRKQGYAGVILEYAPEVLADTEGNETEDVAFWRQGMLDSVHMAEPGDFIGLKWSGMGPEAMRRMKAGKEPTERMSEAMHALCKAAAEKNIALLPAAEETWSLRGFHDWCLRMQRVYNRGGKSVVYSTYQVYLKQMPDILAKHLAIAKQEGYTLGIKVVRGAYLGTDDRKLMHSTIEATHNAYDQVASALIQRKYNEVLKPAEGASDQPLPNTNVVLATHNHESVKRAQALRRDQAIRGEPLTSLTFAQLQGMADEVSCSLIAAAKASQDNEKAVQERVFKCTTWGPVYDCLNYLLRRAAENKDAAGRTHETRNAMRDELWRRMKGTFGLA</sequence>
<evidence type="ECO:0000256" key="1">
    <source>
        <dbReference type="ARBA" id="ARBA00005869"/>
    </source>
</evidence>
<comment type="caution">
    <text evidence="8">The sequence shown here is derived from an EMBL/GenBank/DDBJ whole genome shotgun (WGS) entry which is preliminary data.</text>
</comment>
<keyword evidence="5" id="KW-0285">Flavoprotein</keyword>
<keyword evidence="3 5" id="KW-0560">Oxidoreductase</keyword>
<comment type="cofactor">
    <cofactor evidence="5">
        <name>FAD</name>
        <dbReference type="ChEBI" id="CHEBI:57692"/>
    </cofactor>
</comment>
<evidence type="ECO:0000313" key="9">
    <source>
        <dbReference type="Proteomes" id="UP001271007"/>
    </source>
</evidence>
<feature type="domain" description="Proline dehydrogenase" evidence="7">
    <location>
        <begin position="224"/>
        <end position="538"/>
    </location>
</feature>
<dbReference type="Pfam" id="PF01619">
    <property type="entry name" value="Pro_dh"/>
    <property type="match status" value="1"/>
</dbReference>
<comment type="similarity">
    <text evidence="1 5">Belongs to the proline oxidase family.</text>
</comment>
<dbReference type="PANTHER" id="PTHR13914">
    <property type="entry name" value="PROLINE OXIDASE"/>
    <property type="match status" value="1"/>
</dbReference>
<keyword evidence="4 5" id="KW-0642">Proline metabolism</keyword>
<dbReference type="PANTHER" id="PTHR13914:SF30">
    <property type="entry name" value="PROLINE DEHYDROGENASE"/>
    <property type="match status" value="1"/>
</dbReference>
<dbReference type="GO" id="GO:0010133">
    <property type="term" value="P:L-proline catabolic process to L-glutamate"/>
    <property type="evidence" value="ECO:0007669"/>
    <property type="project" value="TreeGrafter"/>
</dbReference>
<protein>
    <recommendedName>
        <fullName evidence="2 5">Proline dehydrogenase</fullName>
        <ecNumber evidence="2 5">1.5.5.2</ecNumber>
    </recommendedName>
</protein>
<name>A0AAJ0DFU1_9PEZI</name>
<evidence type="ECO:0000256" key="3">
    <source>
        <dbReference type="ARBA" id="ARBA00023002"/>
    </source>
</evidence>
<accession>A0AAJ0DFU1</accession>
<organism evidence="8 9">
    <name type="scientific">Extremus antarcticus</name>
    <dbReference type="NCBI Taxonomy" id="702011"/>
    <lineage>
        <taxon>Eukaryota</taxon>
        <taxon>Fungi</taxon>
        <taxon>Dikarya</taxon>
        <taxon>Ascomycota</taxon>
        <taxon>Pezizomycotina</taxon>
        <taxon>Dothideomycetes</taxon>
        <taxon>Dothideomycetidae</taxon>
        <taxon>Mycosphaerellales</taxon>
        <taxon>Extremaceae</taxon>
        <taxon>Extremus</taxon>
    </lineage>
</organism>
<keyword evidence="9" id="KW-1185">Reference proteome</keyword>
<evidence type="ECO:0000256" key="4">
    <source>
        <dbReference type="ARBA" id="ARBA00023062"/>
    </source>
</evidence>
<dbReference type="SUPFAM" id="SSF51730">
    <property type="entry name" value="FAD-linked oxidoreductase"/>
    <property type="match status" value="1"/>
</dbReference>
<dbReference type="InterPro" id="IPR015659">
    <property type="entry name" value="Proline_oxidase"/>
</dbReference>
<evidence type="ECO:0000259" key="7">
    <source>
        <dbReference type="Pfam" id="PF01619"/>
    </source>
</evidence>
<feature type="region of interest" description="Disordered" evidence="6">
    <location>
        <begin position="106"/>
        <end position="145"/>
    </location>
</feature>
<dbReference type="GO" id="GO:0004657">
    <property type="term" value="F:proline dehydrogenase activity"/>
    <property type="evidence" value="ECO:0007669"/>
    <property type="project" value="UniProtKB-EC"/>
</dbReference>
<comment type="catalytic activity">
    <reaction evidence="5">
        <text>L-proline + a quinone = (S)-1-pyrroline-5-carboxylate + a quinol + H(+)</text>
        <dbReference type="Rhea" id="RHEA:23784"/>
        <dbReference type="ChEBI" id="CHEBI:15378"/>
        <dbReference type="ChEBI" id="CHEBI:17388"/>
        <dbReference type="ChEBI" id="CHEBI:24646"/>
        <dbReference type="ChEBI" id="CHEBI:60039"/>
        <dbReference type="ChEBI" id="CHEBI:132124"/>
        <dbReference type="EC" id="1.5.5.2"/>
    </reaction>
</comment>
<dbReference type="Proteomes" id="UP001271007">
    <property type="component" value="Unassembled WGS sequence"/>
</dbReference>
<dbReference type="InterPro" id="IPR029041">
    <property type="entry name" value="FAD-linked_oxidoreductase-like"/>
</dbReference>
<dbReference type="AlphaFoldDB" id="A0AAJ0DFU1"/>
<dbReference type="InterPro" id="IPR002872">
    <property type="entry name" value="Proline_DH_dom"/>
</dbReference>
<evidence type="ECO:0000256" key="6">
    <source>
        <dbReference type="SAM" id="MobiDB-lite"/>
    </source>
</evidence>
<evidence type="ECO:0000256" key="5">
    <source>
        <dbReference type="RuleBase" id="RU364054"/>
    </source>
</evidence>
<gene>
    <name evidence="8" type="primary">PUT1</name>
    <name evidence="8" type="ORF">LTR09_006095</name>
</gene>
<dbReference type="GO" id="GO:0005739">
    <property type="term" value="C:mitochondrion"/>
    <property type="evidence" value="ECO:0007669"/>
    <property type="project" value="TreeGrafter"/>
</dbReference>
<comment type="function">
    <text evidence="5">Converts proline to delta-1-pyrroline-5-carboxylate.</text>
</comment>
<keyword evidence="5" id="KW-0274">FAD</keyword>